<feature type="active site" description="Proton acceptor" evidence="8">
    <location>
        <position position="239"/>
    </location>
</feature>
<dbReference type="GO" id="GO:0004856">
    <property type="term" value="F:D-xylulokinase activity"/>
    <property type="evidence" value="ECO:0007669"/>
    <property type="project" value="UniProtKB-EC"/>
</dbReference>
<comment type="caution">
    <text evidence="13">The sequence shown here is derived from an EMBL/GenBank/DDBJ whole genome shotgun (WGS) entry which is preliminary data.</text>
</comment>
<dbReference type="PANTHER" id="PTHR43095:SF5">
    <property type="entry name" value="XYLULOSE KINASE"/>
    <property type="match status" value="1"/>
</dbReference>
<dbReference type="InterPro" id="IPR018483">
    <property type="entry name" value="Carb_kinase_FGGY_CS"/>
</dbReference>
<evidence type="ECO:0000313" key="13">
    <source>
        <dbReference type="EMBL" id="MBV7390106.1"/>
    </source>
</evidence>
<keyword evidence="7 8" id="KW-0119">Carbohydrate metabolism</keyword>
<comment type="function">
    <text evidence="8">Catalyzes the phosphorylation of D-xylulose to D-xylulose 5-phosphate.</text>
</comment>
<dbReference type="PROSITE" id="PS00933">
    <property type="entry name" value="FGGY_KINASES_1"/>
    <property type="match status" value="1"/>
</dbReference>
<dbReference type="HAMAP" id="MF_02220">
    <property type="entry name" value="XylB"/>
    <property type="match status" value="1"/>
</dbReference>
<evidence type="ECO:0000256" key="7">
    <source>
        <dbReference type="ARBA" id="ARBA00023277"/>
    </source>
</evidence>
<dbReference type="NCBIfam" id="TIGR01312">
    <property type="entry name" value="XylB"/>
    <property type="match status" value="1"/>
</dbReference>
<comment type="catalytic activity">
    <reaction evidence="8 10">
        <text>D-xylulose + ATP = D-xylulose 5-phosphate + ADP + H(+)</text>
        <dbReference type="Rhea" id="RHEA:10964"/>
        <dbReference type="ChEBI" id="CHEBI:15378"/>
        <dbReference type="ChEBI" id="CHEBI:17140"/>
        <dbReference type="ChEBI" id="CHEBI:30616"/>
        <dbReference type="ChEBI" id="CHEBI:57737"/>
        <dbReference type="ChEBI" id="CHEBI:456216"/>
        <dbReference type="EC" id="2.7.1.17"/>
    </reaction>
</comment>
<dbReference type="EC" id="2.7.1.17" evidence="8 10"/>
<feature type="domain" description="Carbohydrate kinase FGGY N-terminal" evidence="11">
    <location>
        <begin position="3"/>
        <end position="244"/>
    </location>
</feature>
<keyword evidence="4 8" id="KW-0547">Nucleotide-binding</keyword>
<keyword evidence="5 8" id="KW-0418">Kinase</keyword>
<feature type="binding site" evidence="8">
    <location>
        <begin position="81"/>
        <end position="82"/>
    </location>
    <ligand>
        <name>substrate</name>
    </ligand>
</feature>
<keyword evidence="3 8" id="KW-0808">Transferase</keyword>
<organism evidence="13 14">
    <name type="scientific">Enterococcus alishanensis</name>
    <dbReference type="NCBI Taxonomy" id="1303817"/>
    <lineage>
        <taxon>Bacteria</taxon>
        <taxon>Bacillati</taxon>
        <taxon>Bacillota</taxon>
        <taxon>Bacilli</taxon>
        <taxon>Lactobacillales</taxon>
        <taxon>Enterococcaceae</taxon>
        <taxon>Enterococcus</taxon>
    </lineage>
</organism>
<protein>
    <recommendedName>
        <fullName evidence="8 10">Xylulose kinase</fullName>
        <shortName evidence="8 10">Xylulokinase</shortName>
        <ecNumber evidence="8 10">2.7.1.17</ecNumber>
    </recommendedName>
</protein>
<evidence type="ECO:0000256" key="3">
    <source>
        <dbReference type="ARBA" id="ARBA00022679"/>
    </source>
</evidence>
<dbReference type="RefSeq" id="WP_218325159.1">
    <property type="nucleotide sequence ID" value="NZ_JAHUZB010000002.1"/>
</dbReference>
<evidence type="ECO:0000259" key="11">
    <source>
        <dbReference type="Pfam" id="PF00370"/>
    </source>
</evidence>
<dbReference type="CDD" id="cd07808">
    <property type="entry name" value="ASKHA_NBD_FGGY_EcXK-like"/>
    <property type="match status" value="1"/>
</dbReference>
<proteinExistence type="inferred from homology"/>
<feature type="site" description="Important for activity" evidence="8">
    <location>
        <position position="8"/>
    </location>
</feature>
<dbReference type="Proteomes" id="UP000774130">
    <property type="component" value="Unassembled WGS sequence"/>
</dbReference>
<evidence type="ECO:0000256" key="9">
    <source>
        <dbReference type="RuleBase" id="RU003733"/>
    </source>
</evidence>
<evidence type="ECO:0000259" key="12">
    <source>
        <dbReference type="Pfam" id="PF02782"/>
    </source>
</evidence>
<dbReference type="InterPro" id="IPR000577">
    <property type="entry name" value="Carb_kinase_FGGY"/>
</dbReference>
<accession>A0ABS6TB29</accession>
<evidence type="ECO:0000256" key="6">
    <source>
        <dbReference type="ARBA" id="ARBA00022840"/>
    </source>
</evidence>
<evidence type="ECO:0000256" key="10">
    <source>
        <dbReference type="RuleBase" id="RU364073"/>
    </source>
</evidence>
<dbReference type="PROSITE" id="PS00445">
    <property type="entry name" value="FGGY_KINASES_2"/>
    <property type="match status" value="1"/>
</dbReference>
<dbReference type="Pfam" id="PF00370">
    <property type="entry name" value="FGGY_N"/>
    <property type="match status" value="1"/>
</dbReference>
<keyword evidence="6 8" id="KW-0067">ATP-binding</keyword>
<evidence type="ECO:0000256" key="2">
    <source>
        <dbReference type="ARBA" id="ARBA00022629"/>
    </source>
</evidence>
<dbReference type="Pfam" id="PF02782">
    <property type="entry name" value="FGGY_C"/>
    <property type="match status" value="1"/>
</dbReference>
<dbReference type="PANTHER" id="PTHR43095">
    <property type="entry name" value="SUGAR KINASE"/>
    <property type="match status" value="1"/>
</dbReference>
<dbReference type="PIRSF" id="PIRSF000538">
    <property type="entry name" value="GlpK"/>
    <property type="match status" value="1"/>
</dbReference>
<evidence type="ECO:0000256" key="5">
    <source>
        <dbReference type="ARBA" id="ARBA00022777"/>
    </source>
</evidence>
<keyword evidence="14" id="KW-1185">Reference proteome</keyword>
<feature type="domain" description="Carbohydrate kinase FGGY C-terminal" evidence="12">
    <location>
        <begin position="255"/>
        <end position="439"/>
    </location>
</feature>
<dbReference type="EMBL" id="JAHUZB010000002">
    <property type="protein sequence ID" value="MBV7390106.1"/>
    <property type="molecule type" value="Genomic_DNA"/>
</dbReference>
<evidence type="ECO:0000313" key="14">
    <source>
        <dbReference type="Proteomes" id="UP000774130"/>
    </source>
</evidence>
<dbReference type="InterPro" id="IPR006000">
    <property type="entry name" value="Xylulokinase"/>
</dbReference>
<evidence type="ECO:0000256" key="1">
    <source>
        <dbReference type="ARBA" id="ARBA00009156"/>
    </source>
</evidence>
<reference evidence="13 14" key="1">
    <citation type="submission" date="2021-06" db="EMBL/GenBank/DDBJ databases">
        <title>Enterococcus alishanensis sp. nov., a novel lactic acid bacterium isolated from fresh coffee beans.</title>
        <authorList>
            <person name="Chen Y.-S."/>
        </authorList>
    </citation>
    <scope>NUCLEOTIDE SEQUENCE [LARGE SCALE GENOMIC DNA]</scope>
    <source>
        <strain evidence="13 14">ALS3</strain>
    </source>
</reference>
<dbReference type="InterPro" id="IPR050406">
    <property type="entry name" value="FGGY_Carb_Kinase"/>
</dbReference>
<gene>
    <name evidence="8 10 13" type="primary">xylB</name>
    <name evidence="13" type="ORF">KUA55_05390</name>
</gene>
<dbReference type="InterPro" id="IPR018485">
    <property type="entry name" value="FGGY_C"/>
</dbReference>
<evidence type="ECO:0000256" key="4">
    <source>
        <dbReference type="ARBA" id="ARBA00022741"/>
    </source>
</evidence>
<dbReference type="InterPro" id="IPR018484">
    <property type="entry name" value="FGGY_N"/>
</dbReference>
<sequence length="493" mass="55518">MEYVLGIDLGTSSLKGIVMNQEGSVEETASTNYVTFHPQSGFSEQDPKVWIEAFHEVLTELLAKKPALKENLVGISFSGQMHSLVVLDEQNQVLRNAILWNDVRTTEQTQKITEYFGDELLKITKNIALEGFTLPKILWIQEHEPDAWLKVRHLLLPKDYLNYHLTDKITTDYSDVAGTLLLDMQKKEWSTEILKEFNIPREYLPDLKESNDQTGILNHEIKQKYGFEREIKVFAGGADNACGAAASGIFDEEMAMLSIGTSGVFLSFEKNVTSDYNGKLHLFSHVFKNGYYSMGVTLAAGDSLSWYKNTFAIDSTFDELISEIPTSSEGLYFTPYISGERTPYADSKIRGSFIGIDTRHQRGHFTRAVLEGIVYSLKDIQVLMRNVSKKSFTKIVSVGGGAKSSSWLQIQADILNIPIVCLKTEMGPGFGAAMIAAVGIGWYDSIIDCGEKIIEYTEPIYPIEENVKRYKKLYSIYQQIYPATRSICHMSRN</sequence>
<evidence type="ECO:0000256" key="8">
    <source>
        <dbReference type="HAMAP-Rule" id="MF_02220"/>
    </source>
</evidence>
<comment type="similarity">
    <text evidence="1 8 9">Belongs to the FGGY kinase family.</text>
</comment>
<name>A0ABS6TB29_9ENTE</name>
<keyword evidence="2 8" id="KW-0859">Xylose metabolism</keyword>